<name>A0A6H1ZTZ6_9ZZZZ</name>
<keyword evidence="1" id="KW-0472">Membrane</keyword>
<sequence>MLPEIPPNAPSWFVVVVFLMWLAREVLPRIKALKVAAGPSSQPPPGFDWTALSELVKKQVDKEPATKGDLDRLEKKLDELSARFDKHCAEEAA</sequence>
<evidence type="ECO:0000313" key="2">
    <source>
        <dbReference type="EMBL" id="QJA50949.1"/>
    </source>
</evidence>
<protein>
    <submittedName>
        <fullName evidence="2">Uncharacterized protein</fullName>
    </submittedName>
</protein>
<dbReference type="AlphaFoldDB" id="A0A6H1ZTZ6"/>
<keyword evidence="1" id="KW-0812">Transmembrane</keyword>
<dbReference type="EMBL" id="MT144636">
    <property type="protein sequence ID" value="QJH95986.1"/>
    <property type="molecule type" value="Genomic_DNA"/>
</dbReference>
<proteinExistence type="predicted"/>
<gene>
    <name evidence="2" type="ORF">TM448A01929_0003</name>
    <name evidence="3" type="ORF">TM448B00567_0007</name>
</gene>
<accession>A0A6H1ZTZ6</accession>
<evidence type="ECO:0000256" key="1">
    <source>
        <dbReference type="SAM" id="Phobius"/>
    </source>
</evidence>
<feature type="transmembrane region" description="Helical" evidence="1">
    <location>
        <begin position="12"/>
        <end position="27"/>
    </location>
</feature>
<evidence type="ECO:0000313" key="3">
    <source>
        <dbReference type="EMBL" id="QJH95986.1"/>
    </source>
</evidence>
<keyword evidence="1" id="KW-1133">Transmembrane helix</keyword>
<dbReference type="EMBL" id="MT144227">
    <property type="protein sequence ID" value="QJA50949.1"/>
    <property type="molecule type" value="Genomic_DNA"/>
</dbReference>
<organism evidence="2">
    <name type="scientific">viral metagenome</name>
    <dbReference type="NCBI Taxonomy" id="1070528"/>
    <lineage>
        <taxon>unclassified sequences</taxon>
        <taxon>metagenomes</taxon>
        <taxon>organismal metagenomes</taxon>
    </lineage>
</organism>
<reference evidence="2" key="1">
    <citation type="submission" date="2020-03" db="EMBL/GenBank/DDBJ databases">
        <title>The deep terrestrial virosphere.</title>
        <authorList>
            <person name="Holmfeldt K."/>
            <person name="Nilsson E."/>
            <person name="Simone D."/>
            <person name="Lopez-Fernandez M."/>
            <person name="Wu X."/>
            <person name="de Brujin I."/>
            <person name="Lundin D."/>
            <person name="Andersson A."/>
            <person name="Bertilsson S."/>
            <person name="Dopson M."/>
        </authorList>
    </citation>
    <scope>NUCLEOTIDE SEQUENCE</scope>
    <source>
        <strain evidence="2">TM448A01929</strain>
        <strain evidence="3">TM448B00567</strain>
    </source>
</reference>